<dbReference type="AlphaFoldDB" id="A0A1R4H434"/>
<reference evidence="2" key="1">
    <citation type="submission" date="2017-02" db="EMBL/GenBank/DDBJ databases">
        <authorList>
            <person name="Daims H."/>
        </authorList>
    </citation>
    <scope>NUCLEOTIDE SEQUENCE [LARGE SCALE GENOMIC DNA]</scope>
</reference>
<dbReference type="Proteomes" id="UP000195667">
    <property type="component" value="Unassembled WGS sequence"/>
</dbReference>
<sequence>MAILQAFAGPQIVHEQLAQAKIPHHILVDPAFQDMSPGEFIADGAFILCQGRLLQVDVVHNRTPKSVFG</sequence>
<protein>
    <submittedName>
        <fullName evidence="1">Uncharacterized protein</fullName>
    </submittedName>
</protein>
<accession>A0A1R4H434</accession>
<evidence type="ECO:0000313" key="2">
    <source>
        <dbReference type="Proteomes" id="UP000195667"/>
    </source>
</evidence>
<keyword evidence="2" id="KW-1185">Reference proteome</keyword>
<proteinExistence type="predicted"/>
<dbReference type="EMBL" id="FUKI01000079">
    <property type="protein sequence ID" value="SJM91028.1"/>
    <property type="molecule type" value="Genomic_DNA"/>
</dbReference>
<name>A0A1R4H434_9GAMM</name>
<organism evidence="1 2">
    <name type="scientific">Crenothrix polyspora</name>
    <dbReference type="NCBI Taxonomy" id="360316"/>
    <lineage>
        <taxon>Bacteria</taxon>
        <taxon>Pseudomonadati</taxon>
        <taxon>Pseudomonadota</taxon>
        <taxon>Gammaproteobacteria</taxon>
        <taxon>Methylococcales</taxon>
        <taxon>Crenotrichaceae</taxon>
        <taxon>Crenothrix</taxon>
    </lineage>
</organism>
<evidence type="ECO:0000313" key="1">
    <source>
        <dbReference type="EMBL" id="SJM91028.1"/>
    </source>
</evidence>
<gene>
    <name evidence="1" type="ORF">CRENPOLYSF1_170064</name>
</gene>